<dbReference type="EMBL" id="CM017325">
    <property type="protein sequence ID" value="KAE8057070.1"/>
    <property type="molecule type" value="Genomic_DNA"/>
</dbReference>
<protein>
    <submittedName>
        <fullName evidence="1">Uncharacterized protein</fullName>
    </submittedName>
</protein>
<organism evidence="1 2">
    <name type="scientific">Carpinus fangiana</name>
    <dbReference type="NCBI Taxonomy" id="176857"/>
    <lineage>
        <taxon>Eukaryota</taxon>
        <taxon>Viridiplantae</taxon>
        <taxon>Streptophyta</taxon>
        <taxon>Embryophyta</taxon>
        <taxon>Tracheophyta</taxon>
        <taxon>Spermatophyta</taxon>
        <taxon>Magnoliopsida</taxon>
        <taxon>eudicotyledons</taxon>
        <taxon>Gunneridae</taxon>
        <taxon>Pentapetalae</taxon>
        <taxon>rosids</taxon>
        <taxon>fabids</taxon>
        <taxon>Fagales</taxon>
        <taxon>Betulaceae</taxon>
        <taxon>Carpinus</taxon>
    </lineage>
</organism>
<accession>A0A5N6R815</accession>
<evidence type="ECO:0000313" key="1">
    <source>
        <dbReference type="EMBL" id="KAE8057070.1"/>
    </source>
</evidence>
<dbReference type="Proteomes" id="UP000327013">
    <property type="component" value="Chromosome 5"/>
</dbReference>
<sequence length="75" mass="8558">MKSSPRRALDVFDFKDEDELPELTSGKFLGKFKNSNLDNHAMLKYEFLECGNVPSISVSFPFNSQEPNGAFDFDF</sequence>
<proteinExistence type="predicted"/>
<keyword evidence="2" id="KW-1185">Reference proteome</keyword>
<reference evidence="1 2" key="1">
    <citation type="submission" date="2019-06" db="EMBL/GenBank/DDBJ databases">
        <title>A chromosomal-level reference genome of Carpinus fangiana (Coryloideae, Betulaceae).</title>
        <authorList>
            <person name="Yang X."/>
            <person name="Wang Z."/>
            <person name="Zhang L."/>
            <person name="Hao G."/>
            <person name="Liu J."/>
            <person name="Yang Y."/>
        </authorList>
    </citation>
    <scope>NUCLEOTIDE SEQUENCE [LARGE SCALE GENOMIC DNA]</scope>
    <source>
        <strain evidence="1">Cfa_2016G</strain>
        <tissue evidence="1">Leaf</tissue>
    </source>
</reference>
<evidence type="ECO:0000313" key="2">
    <source>
        <dbReference type="Proteomes" id="UP000327013"/>
    </source>
</evidence>
<name>A0A5N6R815_9ROSI</name>
<dbReference type="AlphaFoldDB" id="A0A5N6R815"/>
<gene>
    <name evidence="1" type="ORF">FH972_013790</name>
</gene>